<protein>
    <recommendedName>
        <fullName evidence="2">Transglutaminase C-terminal domain-containing protein</fullName>
    </recommendedName>
</protein>
<reference evidence="3" key="1">
    <citation type="submission" date="2020-11" db="EMBL/GenBank/DDBJ databases">
        <authorList>
            <person name="Tran Van P."/>
        </authorList>
    </citation>
    <scope>NUCLEOTIDE SEQUENCE</scope>
</reference>
<dbReference type="InterPro" id="IPR036238">
    <property type="entry name" value="Transglutaminase_C_sf"/>
</dbReference>
<evidence type="ECO:0000259" key="2">
    <source>
        <dbReference type="Pfam" id="PF00927"/>
    </source>
</evidence>
<sequence>MIGCNEVHWIELSQEGIGCNEVDWTELSQDNDKCVQDTPRVGQESQVTFSFLNPLPVLLTECQFNIEGHGLQRPKNVNYSDVKPGEMVSFTESLRPKKHGPRKIVATFNSKQLHGVTGSTTIDVEK</sequence>
<dbReference type="InterPro" id="IPR008958">
    <property type="entry name" value="Transglutaminase_C"/>
</dbReference>
<dbReference type="FunFam" id="2.60.40.10:FF:000090">
    <property type="entry name" value="Protein-glutamine gamma-glutamyltransferase 2"/>
    <property type="match status" value="1"/>
</dbReference>
<dbReference type="InterPro" id="IPR013783">
    <property type="entry name" value="Ig-like_fold"/>
</dbReference>
<dbReference type="SUPFAM" id="SSF49309">
    <property type="entry name" value="Transglutaminase, two C-terminal domains"/>
    <property type="match status" value="1"/>
</dbReference>
<dbReference type="InterPro" id="IPR050779">
    <property type="entry name" value="Transglutaminase"/>
</dbReference>
<evidence type="ECO:0000313" key="3">
    <source>
        <dbReference type="EMBL" id="CAD7417850.1"/>
    </source>
</evidence>
<comment type="similarity">
    <text evidence="1">Belongs to the transglutaminase superfamily. Transglutaminase family.</text>
</comment>
<dbReference type="Gene3D" id="2.60.40.10">
    <property type="entry name" value="Immunoglobulins"/>
    <property type="match status" value="1"/>
</dbReference>
<evidence type="ECO:0000256" key="1">
    <source>
        <dbReference type="ARBA" id="ARBA00005968"/>
    </source>
</evidence>
<accession>A0A7R9HFU4</accession>
<dbReference type="PANTHER" id="PTHR11590">
    <property type="entry name" value="PROTEIN-GLUTAMINE GAMMA-GLUTAMYLTRANSFERASE"/>
    <property type="match status" value="1"/>
</dbReference>
<dbReference type="Pfam" id="PF00927">
    <property type="entry name" value="Transglut_C"/>
    <property type="match status" value="1"/>
</dbReference>
<dbReference type="AlphaFoldDB" id="A0A7R9HFU4"/>
<dbReference type="EMBL" id="OD015052">
    <property type="protein sequence ID" value="CAD7417850.1"/>
    <property type="molecule type" value="Genomic_DNA"/>
</dbReference>
<proteinExistence type="inferred from homology"/>
<name>A0A7R9HFU4_TIMPO</name>
<dbReference type="GO" id="GO:0003810">
    <property type="term" value="F:protein-glutamine gamma-glutamyltransferase activity"/>
    <property type="evidence" value="ECO:0007669"/>
    <property type="project" value="InterPro"/>
</dbReference>
<organism evidence="3">
    <name type="scientific">Timema poppense</name>
    <name type="common">Walking stick</name>
    <dbReference type="NCBI Taxonomy" id="170557"/>
    <lineage>
        <taxon>Eukaryota</taxon>
        <taxon>Metazoa</taxon>
        <taxon>Ecdysozoa</taxon>
        <taxon>Arthropoda</taxon>
        <taxon>Hexapoda</taxon>
        <taxon>Insecta</taxon>
        <taxon>Pterygota</taxon>
        <taxon>Neoptera</taxon>
        <taxon>Polyneoptera</taxon>
        <taxon>Phasmatodea</taxon>
        <taxon>Timematodea</taxon>
        <taxon>Timematoidea</taxon>
        <taxon>Timematidae</taxon>
        <taxon>Timema</taxon>
    </lineage>
</organism>
<gene>
    <name evidence="3" type="ORF">TPSB3V08_LOCUS12070</name>
</gene>
<feature type="domain" description="Transglutaminase C-terminal" evidence="2">
    <location>
        <begin position="35"/>
        <end position="125"/>
    </location>
</feature>
<dbReference type="PANTHER" id="PTHR11590:SF40">
    <property type="entry name" value="HEMOCYTE PROTEIN-GLUTAMINE GAMMA-GLUTAMYLTRANSFERASE-LIKE PROTEIN"/>
    <property type="match status" value="1"/>
</dbReference>